<protein>
    <submittedName>
        <fullName evidence="5">ResB domain-containing protein</fullName>
    </submittedName>
</protein>
<evidence type="ECO:0000313" key="5">
    <source>
        <dbReference type="WBParaSite" id="SSLN_0000209801-mRNA-1"/>
    </source>
</evidence>
<dbReference type="Proteomes" id="UP000275846">
    <property type="component" value="Unassembled WGS sequence"/>
</dbReference>
<keyword evidence="1" id="KW-1133">Transmembrane helix</keyword>
<keyword evidence="2" id="KW-0732">Signal</keyword>
<feature type="chain" id="PRO_5043141095" evidence="2">
    <location>
        <begin position="27"/>
        <end position="89"/>
    </location>
</feature>
<proteinExistence type="predicted"/>
<feature type="signal peptide" evidence="2">
    <location>
        <begin position="1"/>
        <end position="26"/>
    </location>
</feature>
<feature type="transmembrane region" description="Helical" evidence="1">
    <location>
        <begin position="50"/>
        <end position="75"/>
    </location>
</feature>
<evidence type="ECO:0000313" key="3">
    <source>
        <dbReference type="EMBL" id="VDL88413.1"/>
    </source>
</evidence>
<name>A0A183SCT1_SCHSO</name>
<sequence>MSRPHLLILRPIPLILLVLFLASASGITLEQGLQNPKKYIFYDRSEFNVGANAGLALLVTMSILITMVGTVNGIAKACDSRRRRRMKNV</sequence>
<dbReference type="OrthoDB" id="6264453at2759"/>
<keyword evidence="1" id="KW-0472">Membrane</keyword>
<reference evidence="5" key="1">
    <citation type="submission" date="2016-06" db="UniProtKB">
        <authorList>
            <consortium name="WormBaseParasite"/>
        </authorList>
    </citation>
    <scope>IDENTIFICATION</scope>
</reference>
<dbReference type="AlphaFoldDB" id="A0A183SCT1"/>
<dbReference type="EMBL" id="UYSU01013754">
    <property type="protein sequence ID" value="VDL88413.1"/>
    <property type="molecule type" value="Genomic_DNA"/>
</dbReference>
<evidence type="ECO:0000256" key="1">
    <source>
        <dbReference type="SAM" id="Phobius"/>
    </source>
</evidence>
<evidence type="ECO:0000313" key="4">
    <source>
        <dbReference type="Proteomes" id="UP000275846"/>
    </source>
</evidence>
<gene>
    <name evidence="3" type="ORF">SSLN_LOCUS2028</name>
</gene>
<dbReference type="WBParaSite" id="SSLN_0000209801-mRNA-1">
    <property type="protein sequence ID" value="SSLN_0000209801-mRNA-1"/>
    <property type="gene ID" value="SSLN_0000209801"/>
</dbReference>
<keyword evidence="1" id="KW-0812">Transmembrane</keyword>
<accession>A0A183SCT1</accession>
<evidence type="ECO:0000256" key="2">
    <source>
        <dbReference type="SAM" id="SignalP"/>
    </source>
</evidence>
<organism evidence="5">
    <name type="scientific">Schistocephalus solidus</name>
    <name type="common">Tapeworm</name>
    <dbReference type="NCBI Taxonomy" id="70667"/>
    <lineage>
        <taxon>Eukaryota</taxon>
        <taxon>Metazoa</taxon>
        <taxon>Spiralia</taxon>
        <taxon>Lophotrochozoa</taxon>
        <taxon>Platyhelminthes</taxon>
        <taxon>Cestoda</taxon>
        <taxon>Eucestoda</taxon>
        <taxon>Diphyllobothriidea</taxon>
        <taxon>Diphyllobothriidae</taxon>
        <taxon>Schistocephalus</taxon>
    </lineage>
</organism>
<keyword evidence="4" id="KW-1185">Reference proteome</keyword>
<reference evidence="3 4" key="2">
    <citation type="submission" date="2018-11" db="EMBL/GenBank/DDBJ databases">
        <authorList>
            <consortium name="Pathogen Informatics"/>
        </authorList>
    </citation>
    <scope>NUCLEOTIDE SEQUENCE [LARGE SCALE GENOMIC DNA]</scope>
    <source>
        <strain evidence="3 4">NST_G2</strain>
    </source>
</reference>